<evidence type="ECO:0008006" key="7">
    <source>
        <dbReference type="Google" id="ProtNLM"/>
    </source>
</evidence>
<gene>
    <name evidence="5" type="ORF">G6048_27075</name>
</gene>
<comment type="caution">
    <text evidence="5">The sequence shown here is derived from an EMBL/GenBank/DDBJ whole genome shotgun (WGS) entry which is preliminary data.</text>
</comment>
<protein>
    <recommendedName>
        <fullName evidence="7">FAD-dependent oxidoreductase</fullName>
    </recommendedName>
</protein>
<proteinExistence type="predicted"/>
<name>A0ABX0E2X5_9ACTN</name>
<evidence type="ECO:0000313" key="5">
    <source>
        <dbReference type="EMBL" id="NGO45646.1"/>
    </source>
</evidence>
<keyword evidence="1" id="KW-0285">Flavoprotein</keyword>
<dbReference type="SUPFAM" id="SSF51905">
    <property type="entry name" value="FAD/NAD(P)-binding domain"/>
    <property type="match status" value="1"/>
</dbReference>
<evidence type="ECO:0000313" key="6">
    <source>
        <dbReference type="Proteomes" id="UP001518140"/>
    </source>
</evidence>
<reference evidence="5 6" key="1">
    <citation type="submission" date="2020-02" db="EMBL/GenBank/DDBJ databases">
        <title>Whole-genome analyses of novel actinobacteria.</title>
        <authorList>
            <person name="Sahin N."/>
            <person name="Tokatli A."/>
        </authorList>
    </citation>
    <scope>NUCLEOTIDE SEQUENCE [LARGE SCALE GENOMIC DNA]</scope>
    <source>
        <strain evidence="5 6">YC419</strain>
    </source>
</reference>
<evidence type="ECO:0000256" key="2">
    <source>
        <dbReference type="ARBA" id="ARBA00022827"/>
    </source>
</evidence>
<keyword evidence="3" id="KW-0560">Oxidoreductase</keyword>
<keyword evidence="4" id="KW-0503">Monooxygenase</keyword>
<evidence type="ECO:0000256" key="3">
    <source>
        <dbReference type="ARBA" id="ARBA00023002"/>
    </source>
</evidence>
<dbReference type="Proteomes" id="UP001518140">
    <property type="component" value="Unassembled WGS sequence"/>
</dbReference>
<dbReference type="EMBL" id="JAAKZX010000098">
    <property type="protein sequence ID" value="NGO45646.1"/>
    <property type="molecule type" value="Genomic_DNA"/>
</dbReference>
<feature type="non-terminal residue" evidence="5">
    <location>
        <position position="1"/>
    </location>
</feature>
<organism evidence="5 6">
    <name type="scientific">Streptomyces ureilyticus</name>
    <dbReference type="NCBI Taxonomy" id="1775131"/>
    <lineage>
        <taxon>Bacteria</taxon>
        <taxon>Bacillati</taxon>
        <taxon>Actinomycetota</taxon>
        <taxon>Actinomycetes</taxon>
        <taxon>Kitasatosporales</taxon>
        <taxon>Streptomycetaceae</taxon>
        <taxon>Streptomyces</taxon>
    </lineage>
</organism>
<dbReference type="InterPro" id="IPR036188">
    <property type="entry name" value="FAD/NAD-bd_sf"/>
</dbReference>
<sequence length="80" mass="8329">AHLMPPLGTGVNLAMLDAGELALALANGATVDDAIRVYEKTMLPRSIETAQAIEHGTEQLLSADSSARRLSTVVANSLAK</sequence>
<accession>A0ABX0E2X5</accession>
<keyword evidence="2" id="KW-0274">FAD</keyword>
<dbReference type="Gene3D" id="3.50.50.60">
    <property type="entry name" value="FAD/NAD(P)-binding domain"/>
    <property type="match status" value="1"/>
</dbReference>
<dbReference type="PANTHER" id="PTHR46972">
    <property type="entry name" value="MONOOXYGENASE ASQM-RELATED"/>
    <property type="match status" value="1"/>
</dbReference>
<evidence type="ECO:0000256" key="4">
    <source>
        <dbReference type="ARBA" id="ARBA00023033"/>
    </source>
</evidence>
<keyword evidence="6" id="KW-1185">Reference proteome</keyword>
<evidence type="ECO:0000256" key="1">
    <source>
        <dbReference type="ARBA" id="ARBA00022630"/>
    </source>
</evidence>
<dbReference type="PANTHER" id="PTHR46972:SF1">
    <property type="entry name" value="FAD DEPENDENT OXIDOREDUCTASE DOMAIN-CONTAINING PROTEIN"/>
    <property type="match status" value="1"/>
</dbReference>